<proteinExistence type="predicted"/>
<dbReference type="RefSeq" id="WP_345650315.1">
    <property type="nucleotide sequence ID" value="NZ_BAABKB010000013.1"/>
</dbReference>
<keyword evidence="2" id="KW-1185">Reference proteome</keyword>
<evidence type="ECO:0000313" key="2">
    <source>
        <dbReference type="Proteomes" id="UP001501759"/>
    </source>
</evidence>
<reference evidence="2" key="1">
    <citation type="journal article" date="2019" name="Int. J. Syst. Evol. Microbiol.">
        <title>The Global Catalogue of Microorganisms (GCM) 10K type strain sequencing project: providing services to taxonomists for standard genome sequencing and annotation.</title>
        <authorList>
            <consortium name="The Broad Institute Genomics Platform"/>
            <consortium name="The Broad Institute Genome Sequencing Center for Infectious Disease"/>
            <person name="Wu L."/>
            <person name="Ma J."/>
        </authorList>
    </citation>
    <scope>NUCLEOTIDE SEQUENCE [LARGE SCALE GENOMIC DNA]</scope>
    <source>
        <strain evidence="2">JCM 18409</strain>
    </source>
</reference>
<protein>
    <submittedName>
        <fullName evidence="1">Uncharacterized protein</fullName>
    </submittedName>
</protein>
<comment type="caution">
    <text evidence="1">The sequence shown here is derived from an EMBL/GenBank/DDBJ whole genome shotgun (WGS) entry which is preliminary data.</text>
</comment>
<accession>A0ABP9IYJ4</accession>
<evidence type="ECO:0000313" key="1">
    <source>
        <dbReference type="EMBL" id="GAA5014825.1"/>
    </source>
</evidence>
<dbReference type="EMBL" id="BAABKB010000013">
    <property type="protein sequence ID" value="GAA5014825.1"/>
    <property type="molecule type" value="Genomic_DNA"/>
</dbReference>
<dbReference type="Proteomes" id="UP001501759">
    <property type="component" value="Unassembled WGS sequence"/>
</dbReference>
<name>A0ABP9IYJ4_9ACTN</name>
<sequence length="117" mass="12354">MDLATLADTATTAYVTGVAGHAAAGADGVVRAQFARLRAFFGSNLAEESELAPLTFDELSARVLRFLEENPDQVESLAGLLGKDSSEIKIEGAGTVHGNVELKGKYVAGRDIRFDGR</sequence>
<organism evidence="1 2">
    <name type="scientific">Streptomyces siamensis</name>
    <dbReference type="NCBI Taxonomy" id="1274986"/>
    <lineage>
        <taxon>Bacteria</taxon>
        <taxon>Bacillati</taxon>
        <taxon>Actinomycetota</taxon>
        <taxon>Actinomycetes</taxon>
        <taxon>Kitasatosporales</taxon>
        <taxon>Streptomycetaceae</taxon>
        <taxon>Streptomyces</taxon>
    </lineage>
</organism>
<gene>
    <name evidence="1" type="ORF">GCM10023335_38900</name>
</gene>